<evidence type="ECO:0000256" key="1">
    <source>
        <dbReference type="SAM" id="MobiDB-lite"/>
    </source>
</evidence>
<evidence type="ECO:0000313" key="3">
    <source>
        <dbReference type="Proteomes" id="UP001320544"/>
    </source>
</evidence>
<evidence type="ECO:0008006" key="4">
    <source>
        <dbReference type="Google" id="ProtNLM"/>
    </source>
</evidence>
<reference evidence="2 3" key="1">
    <citation type="submission" date="2022-01" db="EMBL/GenBank/DDBJ databases">
        <title>Novel bile acid biosynthetic pathways are enriched in the microbiome of centenarians.</title>
        <authorList>
            <person name="Sato Y."/>
            <person name="Atarashi K."/>
            <person name="Plichta R.D."/>
            <person name="Arai Y."/>
            <person name="Sasajima S."/>
            <person name="Kearney M.S."/>
            <person name="Suda W."/>
            <person name="Takeshita K."/>
            <person name="Sasaki T."/>
            <person name="Okamoto S."/>
            <person name="Skelly N.A."/>
            <person name="Okamura Y."/>
            <person name="Vlamakis H."/>
            <person name="Li Y."/>
            <person name="Tanoue T."/>
            <person name="Takei H."/>
            <person name="Nittono H."/>
            <person name="Narushima S."/>
            <person name="Irie J."/>
            <person name="Itoh H."/>
            <person name="Moriya K."/>
            <person name="Sugiura Y."/>
            <person name="Suematsu M."/>
            <person name="Moritoki N."/>
            <person name="Shibata S."/>
            <person name="Littman R.D."/>
            <person name="Fischbach A.M."/>
            <person name="Uwamino Y."/>
            <person name="Inoue T."/>
            <person name="Honda A."/>
            <person name="Hattori M."/>
            <person name="Murai T."/>
            <person name="Xavier J.R."/>
            <person name="Hirose N."/>
            <person name="Honda K."/>
        </authorList>
    </citation>
    <scope>NUCLEOTIDE SEQUENCE [LARGE SCALE GENOMIC DNA]</scope>
    <source>
        <strain evidence="2 3">CE91-St30</strain>
    </source>
</reference>
<feature type="region of interest" description="Disordered" evidence="1">
    <location>
        <begin position="46"/>
        <end position="75"/>
    </location>
</feature>
<organism evidence="2 3">
    <name type="scientific">Raoultibacter timonensis</name>
    <dbReference type="NCBI Taxonomy" id="1907662"/>
    <lineage>
        <taxon>Bacteria</taxon>
        <taxon>Bacillati</taxon>
        <taxon>Actinomycetota</taxon>
        <taxon>Coriobacteriia</taxon>
        <taxon>Eggerthellales</taxon>
        <taxon>Eggerthellaceae</taxon>
        <taxon>Raoultibacter</taxon>
    </lineage>
</organism>
<name>A0ABM7WMC5_9ACTN</name>
<feature type="compositionally biased region" description="Low complexity" evidence="1">
    <location>
        <begin position="411"/>
        <end position="433"/>
    </location>
</feature>
<dbReference type="InterPro" id="IPR025584">
    <property type="entry name" value="Cthe_2159"/>
</dbReference>
<gene>
    <name evidence="2" type="ORF">CE91St30_29060</name>
</gene>
<dbReference type="EMBL" id="AP025564">
    <property type="protein sequence ID" value="BDE97573.1"/>
    <property type="molecule type" value="Genomic_DNA"/>
</dbReference>
<proteinExistence type="predicted"/>
<feature type="region of interest" description="Disordered" evidence="1">
    <location>
        <begin position="409"/>
        <end position="503"/>
    </location>
</feature>
<feature type="compositionally biased region" description="Polar residues" evidence="1">
    <location>
        <begin position="66"/>
        <end position="75"/>
    </location>
</feature>
<protein>
    <recommendedName>
        <fullName evidence="4">Carbohydrate-binding domain-containing protein</fullName>
    </recommendedName>
</protein>
<evidence type="ECO:0000313" key="2">
    <source>
        <dbReference type="EMBL" id="BDE97573.1"/>
    </source>
</evidence>
<dbReference type="Pfam" id="PF14262">
    <property type="entry name" value="Cthe_2159"/>
    <property type="match status" value="1"/>
</dbReference>
<keyword evidence="3" id="KW-1185">Reference proteome</keyword>
<accession>A0ABM7WMC5</accession>
<dbReference type="RefSeq" id="WP_244386937.1">
    <property type="nucleotide sequence ID" value="NZ_AP025564.1"/>
</dbReference>
<dbReference type="Proteomes" id="UP001320544">
    <property type="component" value="Chromosome"/>
</dbReference>
<sequence>MSHTIEEAREAKTACDHRGLPMRKTIGCFVLSVGLAAALCLPACSTPAEPAESTGESATAPIDVASTDSSTASGEIVSSSNVAGMDFEYTDRDQDASYDEASATRIALSQAGSAVEGSGAASDGSTVTVTDEGTYIVSGELADGQLVVEAADTAKVQIVLDGATIHNEDGPAIYIKQADKCFITLADGSQNTLSDGAQYALDEGSDEPYATLFSKDDLTINGTGTLDVTSSYRHAICSKDDLVITGGTYNVDAAEDGLRGRDCVKILDGAFTVNAQADCIKSNKDTDDVRGFVSIDGGTFDLTAGDDGIQAVTYLRVTGGTIVIDAADDAMHSDLDALIAGGDITINAGDDAVHAETSLTIDGGTIDILSCYEGYEAEKLVINDGTTHIVASDDAINAAAAETPADKALAEEGGTATTEDAAAADTADAGAAGSMEPPTGGTAPDGESASVGEVPSAPDGGDFSGSEAPAGDRVPGSSDQSSEGDSERMQNGGAPDNAFAEGGATMGDENCLIQINGGYTVLEADGDGVDSNGNVEIAGGVLLVTGPTSSGDGAFDYDLSATITGGTVLMVGSTGMAQNFTGGEQPFSFNTVSGNAGETVAVTDESGAVLVSYTPAKQFGMVLASSPAFEEGGSYRLVVGGALTDANGDGYADSGTVSGGSSTSITASATATGGMGGLGMGGGGMAAGTPGDVRRGMRG</sequence>